<evidence type="ECO:0000313" key="2">
    <source>
        <dbReference type="Proteomes" id="UP000859505"/>
    </source>
</evidence>
<comment type="caution">
    <text evidence="1">The sequence shown here is derived from an EMBL/GenBank/DDBJ whole genome shotgun (WGS) entry which is preliminary data.</text>
</comment>
<name>A0AAD3YJ77_AERHY</name>
<dbReference type="Proteomes" id="UP000859505">
    <property type="component" value="Unassembled WGS sequence"/>
</dbReference>
<accession>A0AAD3YJ77</accession>
<proteinExistence type="predicted"/>
<reference evidence="1" key="2">
    <citation type="submission" date="2020-01" db="EMBL/GenBank/DDBJ databases">
        <authorList>
            <consortium name="NCBI Pathogen Detection Project"/>
        </authorList>
    </citation>
    <scope>NUCLEOTIDE SEQUENCE</scope>
    <source>
        <strain evidence="1">OLC2673_Aeromonas</strain>
    </source>
</reference>
<sequence length="185" mass="20386">MVKITLVSLLHTLGTRFPVYPASLLLPLLEQHQGDVWLPACKGADVAALRQHGKGAAAQTLAPLKAAWCDFATGEEGATPELDALANYDSEMMDNLLMYWHSPAKINSPITDNLFELRREVVDEAHGGKLAAAWQAQQQARFEQIMAAALAGREQLCFVEVESAYWLRQRLSEMAEITLLTPELG</sequence>
<protein>
    <submittedName>
        <fullName evidence="1">Uncharacterized protein</fullName>
    </submittedName>
</protein>
<gene>
    <name evidence="1" type="ORF">JAJ28_000663</name>
</gene>
<evidence type="ECO:0000313" key="1">
    <source>
        <dbReference type="EMBL" id="HAT6342981.1"/>
    </source>
</evidence>
<dbReference type="AlphaFoldDB" id="A0AAD3YJ77"/>
<reference evidence="1" key="1">
    <citation type="journal article" date="2018" name="Genome Biol.">
        <title>SKESA: strategic k-mer extension for scrupulous assemblies.</title>
        <authorList>
            <person name="Souvorov A."/>
            <person name="Agarwala R."/>
            <person name="Lipman D.J."/>
        </authorList>
    </citation>
    <scope>NUCLEOTIDE SEQUENCE</scope>
    <source>
        <strain evidence="1">OLC2673_Aeromonas</strain>
    </source>
</reference>
<dbReference type="RefSeq" id="WP_275201626.1">
    <property type="nucleotide sequence ID" value="NZ_CP113533.1"/>
</dbReference>
<organism evidence="1 2">
    <name type="scientific">Aeromonas hydrophila</name>
    <dbReference type="NCBI Taxonomy" id="644"/>
    <lineage>
        <taxon>Bacteria</taxon>
        <taxon>Pseudomonadati</taxon>
        <taxon>Pseudomonadota</taxon>
        <taxon>Gammaproteobacteria</taxon>
        <taxon>Aeromonadales</taxon>
        <taxon>Aeromonadaceae</taxon>
        <taxon>Aeromonas</taxon>
    </lineage>
</organism>
<dbReference type="EMBL" id="DACTUL010000003">
    <property type="protein sequence ID" value="HAT6342981.1"/>
    <property type="molecule type" value="Genomic_DNA"/>
</dbReference>